<evidence type="ECO:0000256" key="2">
    <source>
        <dbReference type="ARBA" id="ARBA00022690"/>
    </source>
</evidence>
<dbReference type="GO" id="GO:0004867">
    <property type="term" value="F:serine-type endopeptidase inhibitor activity"/>
    <property type="evidence" value="ECO:0007669"/>
    <property type="project" value="UniProtKB-KW"/>
</dbReference>
<evidence type="ECO:0000256" key="4">
    <source>
        <dbReference type="SAM" id="MobiDB-lite"/>
    </source>
</evidence>
<dbReference type="AlphaFoldDB" id="A0A8J6G5N6"/>
<dbReference type="CDD" id="cd19570">
    <property type="entry name" value="serpinB11_epipin"/>
    <property type="match status" value="1"/>
</dbReference>
<name>A0A8J6G5N6_MICOH</name>
<dbReference type="FunFam" id="2.30.39.10:FF:000001">
    <property type="entry name" value="Serpin family B member 2"/>
    <property type="match status" value="1"/>
</dbReference>
<dbReference type="Gene3D" id="3.30.497.10">
    <property type="entry name" value="Antithrombin, subunit I, domain 2"/>
    <property type="match status" value="1"/>
</dbReference>
<dbReference type="InterPro" id="IPR023795">
    <property type="entry name" value="Serpin_CS"/>
</dbReference>
<dbReference type="SMART" id="SM00093">
    <property type="entry name" value="SERPIN"/>
    <property type="match status" value="1"/>
</dbReference>
<dbReference type="Pfam" id="PF00079">
    <property type="entry name" value="Serpin"/>
    <property type="match status" value="1"/>
</dbReference>
<comment type="caution">
    <text evidence="6">The sequence shown here is derived from an EMBL/GenBank/DDBJ whole genome shotgun (WGS) entry which is preliminary data.</text>
</comment>
<sequence length="534" mass="59893">MSPITTANAEFCLDVFKELSSNNAGENIFFSPLTVFYALSMLLLGARGKSAEQMEKVLHYDNFSEFLNPKMKDFYECSQGGRKYSEFGALLSQINQLNSLSIANRIYGTRTITFHKQYLRCSERLFQAKLQTVDFELSTEETRRSINTWVENKTNGKVTNLFGKGTIDPSSVMVLVSAIYFKGQWKNKFEKRDTVKAPFHISVGKSAVVDMMYQTGTFKLAFIKEPQMQVLELPYANNNLRMIILLPVGTANVNQIEKHLNVKMLQEWTNSSNMVEREVDVHIPKFNLAVKYDLNSLLKSLGMRDIFSVATADLSGMSPDKGLYLSKVVHKSYVDVNEEGTEAAAATGESIAVKRLPVTVQFTANSPFLFTIQDKSGNILFTGKCQRLWYEKSWLIADSAVVPLESSEILRKRGLPEECQDQLKEKLCDIIPRGKLPVWQDREAHKKPFLRTPSLSMKVLSAVWKGGGTSFIAVTAVRSLLPAFPLGAEPMGSLEKLSSALAEVCREEQRVLGGRRQEELDPSREGRRAAVGGE</sequence>
<dbReference type="InterPro" id="IPR042178">
    <property type="entry name" value="Serpin_sf_1"/>
</dbReference>
<evidence type="ECO:0000313" key="6">
    <source>
        <dbReference type="EMBL" id="KAH0505574.1"/>
    </source>
</evidence>
<evidence type="ECO:0000259" key="5">
    <source>
        <dbReference type="SMART" id="SM00093"/>
    </source>
</evidence>
<keyword evidence="3" id="KW-0722">Serine protease inhibitor</keyword>
<evidence type="ECO:0000313" key="7">
    <source>
        <dbReference type="Proteomes" id="UP000710432"/>
    </source>
</evidence>
<dbReference type="EMBL" id="JAATJU010024459">
    <property type="protein sequence ID" value="KAH0505574.1"/>
    <property type="molecule type" value="Genomic_DNA"/>
</dbReference>
<dbReference type="InterPro" id="IPR042185">
    <property type="entry name" value="Serpin_sf_2"/>
</dbReference>
<feature type="domain" description="Serpin" evidence="5">
    <location>
        <begin position="13"/>
        <end position="388"/>
    </location>
</feature>
<protein>
    <submittedName>
        <fullName evidence="6">Serpin B11</fullName>
    </submittedName>
</protein>
<dbReference type="InterPro" id="IPR000215">
    <property type="entry name" value="Serpin_fam"/>
</dbReference>
<comment type="similarity">
    <text evidence="1">Belongs to the serpin family. Ov-serpin subfamily.</text>
</comment>
<keyword evidence="2" id="KW-0646">Protease inhibitor</keyword>
<dbReference type="Gene3D" id="2.30.39.10">
    <property type="entry name" value="Alpha-1-antitrypsin, domain 1"/>
    <property type="match status" value="1"/>
</dbReference>
<feature type="compositionally biased region" description="Basic and acidic residues" evidence="4">
    <location>
        <begin position="512"/>
        <end position="528"/>
    </location>
</feature>
<reference evidence="6" key="1">
    <citation type="submission" date="2020-03" db="EMBL/GenBank/DDBJ databases">
        <title>Studies in the Genomics of Life Span.</title>
        <authorList>
            <person name="Glass D."/>
        </authorList>
    </citation>
    <scope>NUCLEOTIDE SEQUENCE</scope>
    <source>
        <strain evidence="6">LTLLF</strain>
        <tissue evidence="6">Muscle</tissue>
    </source>
</reference>
<evidence type="ECO:0000256" key="3">
    <source>
        <dbReference type="ARBA" id="ARBA00022900"/>
    </source>
</evidence>
<gene>
    <name evidence="6" type="ORF">LTLLF_177415</name>
</gene>
<dbReference type="Proteomes" id="UP000710432">
    <property type="component" value="Unassembled WGS sequence"/>
</dbReference>
<dbReference type="InterPro" id="IPR036186">
    <property type="entry name" value="Serpin_sf"/>
</dbReference>
<dbReference type="InterPro" id="IPR023796">
    <property type="entry name" value="Serpin_dom"/>
</dbReference>
<dbReference type="PANTHER" id="PTHR11461:SF199">
    <property type="entry name" value="SERPIN B11"/>
    <property type="match status" value="1"/>
</dbReference>
<dbReference type="PROSITE" id="PS00284">
    <property type="entry name" value="SERPIN"/>
    <property type="match status" value="1"/>
</dbReference>
<dbReference type="SUPFAM" id="SSF56574">
    <property type="entry name" value="Serpins"/>
    <property type="match status" value="1"/>
</dbReference>
<accession>A0A8J6G5N6</accession>
<evidence type="ECO:0000256" key="1">
    <source>
        <dbReference type="ARBA" id="ARBA00006426"/>
    </source>
</evidence>
<feature type="region of interest" description="Disordered" evidence="4">
    <location>
        <begin position="512"/>
        <end position="534"/>
    </location>
</feature>
<dbReference type="PANTHER" id="PTHR11461">
    <property type="entry name" value="SERINE PROTEASE INHIBITOR, SERPIN"/>
    <property type="match status" value="1"/>
</dbReference>
<proteinExistence type="inferred from homology"/>
<organism evidence="6 7">
    <name type="scientific">Microtus ochrogaster</name>
    <name type="common">Prairie vole</name>
    <dbReference type="NCBI Taxonomy" id="79684"/>
    <lineage>
        <taxon>Eukaryota</taxon>
        <taxon>Metazoa</taxon>
        <taxon>Chordata</taxon>
        <taxon>Craniata</taxon>
        <taxon>Vertebrata</taxon>
        <taxon>Euteleostomi</taxon>
        <taxon>Mammalia</taxon>
        <taxon>Eutheria</taxon>
        <taxon>Euarchontoglires</taxon>
        <taxon>Glires</taxon>
        <taxon>Rodentia</taxon>
        <taxon>Myomorpha</taxon>
        <taxon>Muroidea</taxon>
        <taxon>Cricetidae</taxon>
        <taxon>Arvicolinae</taxon>
        <taxon>Microtus</taxon>
    </lineage>
</organism>
<dbReference type="GO" id="GO:0005615">
    <property type="term" value="C:extracellular space"/>
    <property type="evidence" value="ECO:0007669"/>
    <property type="project" value="InterPro"/>
</dbReference>